<reference evidence="3" key="1">
    <citation type="submission" date="2015-07" db="EMBL/GenBank/DDBJ databases">
        <title>Lactobacillus ginsenosidimutans/EMML 3141/ whole genome sequencing.</title>
        <authorList>
            <person name="Kim M.K."/>
            <person name="Im W.-T."/>
            <person name="Srinivasan S."/>
            <person name="Lee J.-J."/>
        </authorList>
    </citation>
    <scope>NUCLEOTIDE SEQUENCE [LARGE SCALE GENOMIC DNA]</scope>
    <source>
        <strain evidence="3">EMML 3041</strain>
    </source>
</reference>
<dbReference type="PATRIC" id="fig|1007676.4.peg.1910"/>
<gene>
    <name evidence="2" type="ORF">ABM34_09440</name>
</gene>
<evidence type="ECO:0000259" key="1">
    <source>
        <dbReference type="PROSITE" id="PS51186"/>
    </source>
</evidence>
<sequence>MNKYTVDKYIELRIAEPGDAEDLFHLIDDNRQEMEKYMPWTKETVKISDEDRFLKYCQKRYKVSQLWPMTIIVDGKIAGMFDFHNIDHEDRHCDIGYWLGKEFQHNGVMTKVVKTATEIGHGELGIHRIQIMAVVDNVSSNNVAKNAGFTLESTLKEYAFDSEKYHNMNIYSHILD</sequence>
<dbReference type="AlphaFoldDB" id="A0A0H4QIF5"/>
<dbReference type="GO" id="GO:0005737">
    <property type="term" value="C:cytoplasm"/>
    <property type="evidence" value="ECO:0007669"/>
    <property type="project" value="TreeGrafter"/>
</dbReference>
<dbReference type="KEGG" id="lgn:ABM34_09440"/>
<dbReference type="GO" id="GO:0008999">
    <property type="term" value="F:protein-N-terminal-alanine acetyltransferase activity"/>
    <property type="evidence" value="ECO:0007669"/>
    <property type="project" value="TreeGrafter"/>
</dbReference>
<dbReference type="Gene3D" id="3.40.630.30">
    <property type="match status" value="1"/>
</dbReference>
<dbReference type="RefSeq" id="WP_048705276.1">
    <property type="nucleotide sequence ID" value="NZ_CP012034.1"/>
</dbReference>
<evidence type="ECO:0000313" key="2">
    <source>
        <dbReference type="EMBL" id="AKP67727.1"/>
    </source>
</evidence>
<dbReference type="Pfam" id="PF13302">
    <property type="entry name" value="Acetyltransf_3"/>
    <property type="match status" value="1"/>
</dbReference>
<dbReference type="STRING" id="1007676.ABM34_09440"/>
<dbReference type="PROSITE" id="PS51186">
    <property type="entry name" value="GNAT"/>
    <property type="match status" value="1"/>
</dbReference>
<dbReference type="EMBL" id="CP012034">
    <property type="protein sequence ID" value="AKP67727.1"/>
    <property type="molecule type" value="Genomic_DNA"/>
</dbReference>
<dbReference type="GO" id="GO:1990189">
    <property type="term" value="F:protein N-terminal-serine acetyltransferase activity"/>
    <property type="evidence" value="ECO:0007669"/>
    <property type="project" value="TreeGrafter"/>
</dbReference>
<dbReference type="InterPro" id="IPR000182">
    <property type="entry name" value="GNAT_dom"/>
</dbReference>
<dbReference type="PANTHER" id="PTHR43441:SF11">
    <property type="entry name" value="RIBOSOMAL-PROTEIN-SERINE ACETYLTRANSFERASE"/>
    <property type="match status" value="1"/>
</dbReference>
<dbReference type="SUPFAM" id="SSF55729">
    <property type="entry name" value="Acyl-CoA N-acyltransferases (Nat)"/>
    <property type="match status" value="1"/>
</dbReference>
<accession>A0A0H4QIF5</accession>
<dbReference type="InterPro" id="IPR016181">
    <property type="entry name" value="Acyl_CoA_acyltransferase"/>
</dbReference>
<feature type="domain" description="N-acetyltransferase" evidence="1">
    <location>
        <begin position="10"/>
        <end position="171"/>
    </location>
</feature>
<evidence type="ECO:0000313" key="3">
    <source>
        <dbReference type="Proteomes" id="UP000036106"/>
    </source>
</evidence>
<name>A0A0H4QIF5_9LACO</name>
<dbReference type="PANTHER" id="PTHR43441">
    <property type="entry name" value="RIBOSOMAL-PROTEIN-SERINE ACETYLTRANSFERASE"/>
    <property type="match status" value="1"/>
</dbReference>
<proteinExistence type="predicted"/>
<dbReference type="InterPro" id="IPR051908">
    <property type="entry name" value="Ribosomal_N-acetyltransferase"/>
</dbReference>
<keyword evidence="3" id="KW-1185">Reference proteome</keyword>
<organism evidence="2 3">
    <name type="scientific">Companilactobacillus ginsenosidimutans</name>
    <dbReference type="NCBI Taxonomy" id="1007676"/>
    <lineage>
        <taxon>Bacteria</taxon>
        <taxon>Bacillati</taxon>
        <taxon>Bacillota</taxon>
        <taxon>Bacilli</taxon>
        <taxon>Lactobacillales</taxon>
        <taxon>Lactobacillaceae</taxon>
        <taxon>Companilactobacillus</taxon>
    </lineage>
</organism>
<dbReference type="Proteomes" id="UP000036106">
    <property type="component" value="Chromosome"/>
</dbReference>
<protein>
    <recommendedName>
        <fullName evidence="1">N-acetyltransferase domain-containing protein</fullName>
    </recommendedName>
</protein>